<feature type="domain" description="CNA-B" evidence="10">
    <location>
        <begin position="1616"/>
        <end position="1705"/>
    </location>
</feature>
<evidence type="ECO:0000313" key="13">
    <source>
        <dbReference type="EMBL" id="OPF86850.1"/>
    </source>
</evidence>
<keyword evidence="8" id="KW-1133">Transmembrane helix</keyword>
<keyword evidence="8" id="KW-0472">Membrane</keyword>
<proteinExistence type="inferred from homology"/>
<feature type="domain" description="CNA-B" evidence="10">
    <location>
        <begin position="1526"/>
        <end position="1607"/>
    </location>
</feature>
<dbReference type="InterPro" id="IPR008966">
    <property type="entry name" value="Adhesion_dom_sf"/>
</dbReference>
<dbReference type="InterPro" id="IPR041033">
    <property type="entry name" value="SpaA_PFL_dom_1"/>
</dbReference>
<feature type="domain" description="CNA-B" evidence="10">
    <location>
        <begin position="1055"/>
        <end position="1143"/>
    </location>
</feature>
<keyword evidence="14" id="KW-1185">Reference proteome</keyword>
<feature type="domain" description="CNA-B" evidence="10">
    <location>
        <begin position="778"/>
        <end position="859"/>
    </location>
</feature>
<evidence type="ECO:0000256" key="1">
    <source>
        <dbReference type="ARBA" id="ARBA00004168"/>
    </source>
</evidence>
<evidence type="ECO:0008006" key="15">
    <source>
        <dbReference type="Google" id="ProtNLM"/>
    </source>
</evidence>
<dbReference type="InterPro" id="IPR008454">
    <property type="entry name" value="Collagen-bd_Cna-like_B-typ_dom"/>
</dbReference>
<feature type="transmembrane region" description="Helical" evidence="8">
    <location>
        <begin position="12"/>
        <end position="31"/>
    </location>
</feature>
<feature type="domain" description="CNA-B" evidence="10">
    <location>
        <begin position="868"/>
        <end position="957"/>
    </location>
</feature>
<dbReference type="Pfam" id="PF00746">
    <property type="entry name" value="Gram_pos_anchor"/>
    <property type="match status" value="1"/>
</dbReference>
<feature type="domain" description="CNA-B" evidence="10">
    <location>
        <begin position="1429"/>
        <end position="1518"/>
    </location>
</feature>
<feature type="domain" description="SpaA-like prealbumin fold" evidence="11">
    <location>
        <begin position="387"/>
        <end position="468"/>
    </location>
</feature>
<dbReference type="EMBL" id="MVAB01000001">
    <property type="protein sequence ID" value="OPF86850.1"/>
    <property type="molecule type" value="Genomic_DNA"/>
</dbReference>
<dbReference type="InterPro" id="IPR011252">
    <property type="entry name" value="Fibrogen-bd_dom1"/>
</dbReference>
<feature type="domain" description="CNA-B" evidence="10">
    <location>
        <begin position="1152"/>
        <end position="1233"/>
    </location>
</feature>
<dbReference type="Gene3D" id="2.60.40.10">
    <property type="entry name" value="Immunoglobulins"/>
    <property type="match status" value="1"/>
</dbReference>
<sequence length="2143" mass="241027">MNSKRKVRLLPFLLITSIVSALLIGGIFVVAKTKKSLSGDQYITRIELFHGDGKPIVDGDTMYINEKYSLEYDWEIPDNTFKKGDTLDFTIPKEFKIVDRMNIILKDGTQEVARADVEGNETDGYYIHMTFTTDYVETHSLVSGTFNFNYILNERYIKQGSDNTILLPDQEIIVHVPESDNPSEGGGDGVDAGDTNINKKMGQEPDITTAAHPIIFKWQIDLGKNKLLGKANSFDEIKHIYIKDTPKEQKLIPFSDINDYWKDSFAFDAAFFKNAEWQYEGLPMKDVNLTKNNQGNYYESFEVDILPRIKHFTEKASPKDGSDKADFKQYKIEYYTEPLYDLVEDTEFDNDAIITIEYNDGDSDSWKLSHSIMYNVAEGSIKGKTGGVSFEKIDADNNQPLTGAEFDLFQKVSGKDDKKIQSGIKTDANGKVKVDNLTVGNYYFVETKAPEGYELSKDKLEFTLTRQDMSEDNQTIKIKDIGQFKNNKTKNIDVSVTKRWEDNNNQDGLRPNAINVQLYADGKESGKPVELNEANNWSHSWQGLAEKSEGKTIVYTVKEVSDVPGYTTQVAEASQGNIIITNTHTPELTQVTGEKKWDDANNQDGKRPTSIKVNLLANGEVVDSKTVTAKDNWKYEFTNLPKYEAGKLINYTVTEDSVPEYSTQIKDTTIINSYTPGKTSVSVVKRWEDAQNQDGIRPNVIQVQLYANDKKSSNPVELTEANNWSHTWQDLDEKANGKQIVYTVKEVSDVPGYTTQVAEASQGNITITNTHTPELTQITGEKKWDDANNQDGKRPTSIKVNLLANGKVIDTTNVTAENNWKYEFTNLPKYEAGKLINYTVTEDSVPEYSTQIKDTTIINSYTPGKTSVTVTKRWEDNNNQDGIRPNAIHVQLYANGKESGKPVELNEANNWSYTWQELAEKKDGKTIVYTVKEVDSIPDYGSTISENNVGNIVITNTYTPKLTQVTGEKKWDDANNQDGKRPASIKVNLLADGKIIDTKEVTEKDNWKYEFTNLPKYKDGKEIIYTVTEDNVSEYSTTINGTSITNHYTPGKTSVTVTKRWEDNNNQDGIRPDEIKVQLYANGKESGKPVELNKANNWSYTWQELAEKKDGKTITYTVKEVDTTSGYDVSVSDSQNGNITITNIHKPETTNVSGEKQWQDANNQDGKRPTSIKVNLLANGKVIDTTNVTAENNWKYEFTNLPKYEAGQLISYTVTEESVPEYSTQIKDTTIINSYTPGKTSVTVTKRWEDNNNQDGIRPNAINVQLYANGKKSGKPVELNEANNWSHSWQGLAEKSEGKTIVYTVKEVYSIPDYSVTISDNNEGNIIITNTHTPELTKVTGEKKWDDANNQDGKRPSTIKVNLLADGEVVDSKTVSEKDNWKYEFTNLPKFKNGKEIVYTVLEDSVSSYSKTVNGTTITNHYTPGKTSVSVVKRWEDAQNQDGIRPNVIQVQLYANSKKSGEPVELTEANNWSYTWQDLDEKANGKQIVYTVKEVSDVPGYTSQIAEESQGNIFITNTHTPELTQVTGEKKWDDANNQDGKRPSSIKVNLLANGEVVDSKTVTEKDNWKYEFTNLPKYKDGKEIIYTVTEDSVSEYSTTINGTSITNHYTPGKTSVTVTKRWEDNNNQDGLRPNMIQVQLYANGKESGKPVELNEANNWSYTWQDLDEKSDGQSIVYLVKEVTKLPDYATHILDSNPGNIVITNTHTPELTQVTGEKKWDDANNQDGKRPTSIKVNLLANGKEVDTKEVTEKDNWKYEFTNLPKFEAGKEIIYTVTEDSVPEYSISFDGTNIINHYTPGKTSVTVTKRWEDNNNQDGKRPDEIKVQLYANDKKSGQVVKLNADNNWSHTWQELDEKANGKAIVYSVKEVSDVADYTTDVSDNHEGNIIITNTHTPEVTEVIGEKKWDDANNQDGKRPTSIKVNLLADGKVVDTKEVTKKDNWEYHFTNLPKYEAGKEVIYTVTEGSVSNYSTKIDGTNITNHYTPGKTSVTVTKRWEDNNQDDKRAKDIQVQLLADGEKSGKPVKLNAKNNWTHTWSNLDEKQHGKKITYTVEEITNVPGYSTTVDDSNLGNIVITNTLNDIPKQPEKGGSQSTPGSSSSNNGGQLPKTGEKSNGNYHLIGVLMLVIVSSYTLNIRKKKSIDE</sequence>
<comment type="caution">
    <text evidence="13">The sequence shown here is derived from an EMBL/GenBank/DDBJ whole genome shotgun (WGS) entry which is preliminary data.</text>
</comment>
<evidence type="ECO:0000256" key="6">
    <source>
        <dbReference type="ARBA" id="ARBA00023088"/>
    </source>
</evidence>
<dbReference type="InterPro" id="IPR013783">
    <property type="entry name" value="Ig-like_fold"/>
</dbReference>
<gene>
    <name evidence="13" type="ORF">BW731_00870</name>
</gene>
<accession>A0A1V4DF40</accession>
<feature type="domain" description="SDR-like Ig" evidence="12">
    <location>
        <begin position="65"/>
        <end position="160"/>
    </location>
</feature>
<feature type="domain" description="CNA-B" evidence="10">
    <location>
        <begin position="1901"/>
        <end position="1981"/>
    </location>
</feature>
<evidence type="ECO:0000256" key="3">
    <source>
        <dbReference type="ARBA" id="ARBA00022512"/>
    </source>
</evidence>
<name>A0A1V4DF40_9ENTE</name>
<dbReference type="Gene3D" id="2.60.40.1140">
    <property type="entry name" value="Collagen-binding surface protein Cna, B-type domain"/>
    <property type="match status" value="17"/>
</dbReference>
<evidence type="ECO:0000259" key="12">
    <source>
        <dbReference type="Pfam" id="PF17961"/>
    </source>
</evidence>
<dbReference type="CDD" id="cd00222">
    <property type="entry name" value="CollagenBindB"/>
    <property type="match status" value="17"/>
</dbReference>
<evidence type="ECO:0000256" key="8">
    <source>
        <dbReference type="SAM" id="Phobius"/>
    </source>
</evidence>
<feature type="domain" description="CNA-B" evidence="10">
    <location>
        <begin position="591"/>
        <end position="672"/>
    </location>
</feature>
<keyword evidence="4" id="KW-0964">Secreted</keyword>
<feature type="domain" description="CNA-B" evidence="10">
    <location>
        <begin position="1990"/>
        <end position="2078"/>
    </location>
</feature>
<evidence type="ECO:0000259" key="9">
    <source>
        <dbReference type="Pfam" id="PF00746"/>
    </source>
</evidence>
<feature type="domain" description="Gram-positive cocci surface proteins LPxTG" evidence="9">
    <location>
        <begin position="2099"/>
        <end position="2139"/>
    </location>
</feature>
<evidence type="ECO:0000259" key="11">
    <source>
        <dbReference type="Pfam" id="PF17802"/>
    </source>
</evidence>
<feature type="domain" description="CNA-B" evidence="10">
    <location>
        <begin position="1713"/>
        <end position="1794"/>
    </location>
</feature>
<dbReference type="InterPro" id="IPR019931">
    <property type="entry name" value="LPXTG_anchor"/>
</dbReference>
<evidence type="ECO:0000256" key="5">
    <source>
        <dbReference type="ARBA" id="ARBA00022729"/>
    </source>
</evidence>
<dbReference type="Pfam" id="PF05738">
    <property type="entry name" value="Cna_B"/>
    <property type="match status" value="17"/>
</dbReference>
<dbReference type="Pfam" id="PF17961">
    <property type="entry name" value="Big_8"/>
    <property type="match status" value="1"/>
</dbReference>
<feature type="domain" description="CNA-B" evidence="10">
    <location>
        <begin position="1242"/>
        <end position="1331"/>
    </location>
</feature>
<feature type="region of interest" description="Disordered" evidence="7">
    <location>
        <begin position="2079"/>
        <end position="2112"/>
    </location>
</feature>
<dbReference type="RefSeq" id="WP_079344903.1">
    <property type="nucleotide sequence ID" value="NZ_MVAB01000001.1"/>
</dbReference>
<feature type="region of interest" description="Disordered" evidence="7">
    <location>
        <begin position="179"/>
        <end position="200"/>
    </location>
</feature>
<dbReference type="PANTHER" id="PTHR36108:SF13">
    <property type="entry name" value="COLOSSIN-B-RELATED"/>
    <property type="match status" value="1"/>
</dbReference>
<feature type="domain" description="CNA-B" evidence="10">
    <location>
        <begin position="681"/>
        <end position="770"/>
    </location>
</feature>
<dbReference type="GO" id="GO:0007155">
    <property type="term" value="P:cell adhesion"/>
    <property type="evidence" value="ECO:0007669"/>
    <property type="project" value="InterPro"/>
</dbReference>
<feature type="domain" description="CNA-B" evidence="10">
    <location>
        <begin position="1339"/>
        <end position="1420"/>
    </location>
</feature>
<evidence type="ECO:0000313" key="14">
    <source>
        <dbReference type="Proteomes" id="UP000189970"/>
    </source>
</evidence>
<dbReference type="PANTHER" id="PTHR36108">
    <property type="entry name" value="COLOSSIN-B-RELATED"/>
    <property type="match status" value="1"/>
</dbReference>
<comment type="similarity">
    <text evidence="2">Belongs to the serine-aspartate repeat-containing protein (SDr) family.</text>
</comment>
<evidence type="ECO:0000256" key="2">
    <source>
        <dbReference type="ARBA" id="ARBA00007257"/>
    </source>
</evidence>
<keyword evidence="5" id="KW-0732">Signal</keyword>
<evidence type="ECO:0000259" key="10">
    <source>
        <dbReference type="Pfam" id="PF05738"/>
    </source>
</evidence>
<evidence type="ECO:0000256" key="4">
    <source>
        <dbReference type="ARBA" id="ARBA00022525"/>
    </source>
</evidence>
<dbReference type="Gene3D" id="2.60.40.1280">
    <property type="match status" value="1"/>
</dbReference>
<keyword evidence="3" id="KW-0134">Cell wall</keyword>
<feature type="compositionally biased region" description="Low complexity" evidence="7">
    <location>
        <begin position="2089"/>
        <end position="2105"/>
    </location>
</feature>
<organism evidence="13 14">
    <name type="scientific">Vagococcus martis</name>
    <dbReference type="NCBI Taxonomy" id="1768210"/>
    <lineage>
        <taxon>Bacteria</taxon>
        <taxon>Bacillati</taxon>
        <taxon>Bacillota</taxon>
        <taxon>Bacilli</taxon>
        <taxon>Lactobacillales</taxon>
        <taxon>Enterococcaceae</taxon>
        <taxon>Vagococcus</taxon>
    </lineage>
</organism>
<comment type="subcellular location">
    <subcellularLocation>
        <location evidence="1">Secreted</location>
        <location evidence="1">Cell wall</location>
        <topology evidence="1">Peptidoglycan-anchor</topology>
    </subcellularLocation>
</comment>
<reference evidence="13 14" key="1">
    <citation type="submission" date="2017-02" db="EMBL/GenBank/DDBJ databases">
        <title>Vagococcus cremeus sp. nov., isolated from the small intestine of a marten, Martes flavigula.</title>
        <authorList>
            <person name="Tak E.J."/>
            <person name="Bae J.-W."/>
        </authorList>
    </citation>
    <scope>NUCLEOTIDE SEQUENCE [LARGE SCALE GENOMIC DNA]</scope>
    <source>
        <strain evidence="13 14">D7T301</strain>
    </source>
</reference>
<feature type="domain" description="CNA-B" evidence="10">
    <location>
        <begin position="965"/>
        <end position="1046"/>
    </location>
</feature>
<evidence type="ECO:0000256" key="7">
    <source>
        <dbReference type="SAM" id="MobiDB-lite"/>
    </source>
</evidence>
<feature type="domain" description="CNA-B" evidence="10">
    <location>
        <begin position="494"/>
        <end position="583"/>
    </location>
</feature>
<keyword evidence="8" id="KW-0812">Transmembrane</keyword>
<dbReference type="InterPro" id="IPR041171">
    <property type="entry name" value="SDR_Ig"/>
</dbReference>
<dbReference type="Pfam" id="PF17802">
    <property type="entry name" value="SpaA"/>
    <property type="match status" value="1"/>
</dbReference>
<keyword evidence="6" id="KW-0572">Peptidoglycan-anchor</keyword>
<feature type="domain" description="CNA-B" evidence="10">
    <location>
        <begin position="1803"/>
        <end position="1892"/>
    </location>
</feature>
<dbReference type="Proteomes" id="UP000189970">
    <property type="component" value="Unassembled WGS sequence"/>
</dbReference>
<dbReference type="SUPFAM" id="SSF49478">
    <property type="entry name" value="Cna protein B-type domain"/>
    <property type="match status" value="18"/>
</dbReference>
<protein>
    <recommendedName>
        <fullName evidence="15">Gram-positive cocci surface proteins LPxTG domain-containing protein</fullName>
    </recommendedName>
</protein>
<dbReference type="NCBIfam" id="TIGR01167">
    <property type="entry name" value="LPXTG_anchor"/>
    <property type="match status" value="1"/>
</dbReference>
<dbReference type="SUPFAM" id="SSF49401">
    <property type="entry name" value="Bacterial adhesins"/>
    <property type="match status" value="1"/>
</dbReference>